<comment type="caution">
    <text evidence="1">The sequence shown here is derived from an EMBL/GenBank/DDBJ whole genome shotgun (WGS) entry which is preliminary data.</text>
</comment>
<evidence type="ECO:0000313" key="2">
    <source>
        <dbReference type="Proteomes" id="UP001615550"/>
    </source>
</evidence>
<reference evidence="1 2" key="1">
    <citation type="submission" date="2024-08" db="EMBL/GenBank/DDBJ databases">
        <title>Draft Genome Sequence of Legionella lytica strain DSB2004, Isolated From a Fire Sprinkler System.</title>
        <authorList>
            <person name="Everhart A.D."/>
            <person name="Kidane D.T."/>
            <person name="Farone A.L."/>
            <person name="Farone M.B."/>
        </authorList>
    </citation>
    <scope>NUCLEOTIDE SEQUENCE [LARGE SCALE GENOMIC DNA]</scope>
    <source>
        <strain evidence="1 2">DSB2004</strain>
    </source>
</reference>
<keyword evidence="2" id="KW-1185">Reference proteome</keyword>
<accession>A0ABW8D5D1</accession>
<name>A0ABW8D5D1_9GAMM</name>
<proteinExistence type="predicted"/>
<gene>
    <name evidence="1" type="ORF">ACD661_04945</name>
</gene>
<organism evidence="1 2">
    <name type="scientific">Legionella lytica</name>
    <dbReference type="NCBI Taxonomy" id="96232"/>
    <lineage>
        <taxon>Bacteria</taxon>
        <taxon>Pseudomonadati</taxon>
        <taxon>Pseudomonadota</taxon>
        <taxon>Gammaproteobacteria</taxon>
        <taxon>Legionellales</taxon>
        <taxon>Legionellaceae</taxon>
        <taxon>Legionella</taxon>
    </lineage>
</organism>
<dbReference type="EMBL" id="JBGORX010000001">
    <property type="protein sequence ID" value="MFJ1267907.1"/>
    <property type="molecule type" value="Genomic_DNA"/>
</dbReference>
<dbReference type="Proteomes" id="UP001615550">
    <property type="component" value="Unassembled WGS sequence"/>
</dbReference>
<sequence>MPIFNPFNFLMETKKYPHAHSHRTTLGGKLKDSFQVFYGGRTHNREDQLGIFDFLTLGLHYAVNKLIFAIVKDINPIAGILLYGIWNIPRILFAGLGTLIFSPVTYLAHTVLNKEGEPLREGVLSYKLDNADYLIHMHDSVLPETRDKNTFIFLCRKNELYWVDNHGTTLRVNIHDLNGFRAALDIDLIRVRVIIFATAKFHNKEQLNQFLTNPPVSQAVTFKEFLESRGLDLEDIQASSIQFNEQNDQEFNLSLGRNTRDSIIEKEKMVPLQKIPVKLSNAEDVSFFGQLRKLNVGRIQSVIEEDEALQAKFN</sequence>
<protein>
    <submittedName>
        <fullName evidence="1">Uncharacterized protein</fullName>
    </submittedName>
</protein>
<dbReference type="RefSeq" id="WP_400186741.1">
    <property type="nucleotide sequence ID" value="NZ_JBGORX010000001.1"/>
</dbReference>
<evidence type="ECO:0000313" key="1">
    <source>
        <dbReference type="EMBL" id="MFJ1267907.1"/>
    </source>
</evidence>